<dbReference type="AlphaFoldDB" id="A0AAT9P9T5"/>
<dbReference type="EMBL" id="CP079958">
    <property type="protein sequence ID" value="QYA34193.1"/>
    <property type="molecule type" value="Genomic_DNA"/>
</dbReference>
<gene>
    <name evidence="1" type="ORF">KYI10_12430</name>
</gene>
<organism evidence="1">
    <name type="scientific">Macrococcus psychrotolerans</name>
    <dbReference type="NCBI Taxonomy" id="3039389"/>
    <lineage>
        <taxon>Bacteria</taxon>
        <taxon>Bacillati</taxon>
        <taxon>Bacillota</taxon>
        <taxon>Bacilli</taxon>
        <taxon>Bacillales</taxon>
        <taxon>Staphylococcaceae</taxon>
        <taxon>Macrococcus</taxon>
    </lineage>
</organism>
<keyword evidence="1" id="KW-0614">Plasmid</keyword>
<dbReference type="SUPFAM" id="SSF159121">
    <property type="entry name" value="BC4932-like"/>
    <property type="match status" value="1"/>
</dbReference>
<dbReference type="NCBIfam" id="TIGR01655">
    <property type="entry name" value="yxeA_fam"/>
    <property type="match status" value="1"/>
</dbReference>
<proteinExistence type="predicted"/>
<evidence type="ECO:0000313" key="1">
    <source>
        <dbReference type="EMBL" id="QYA34193.1"/>
    </source>
</evidence>
<reference evidence="1" key="1">
    <citation type="submission" date="2021-07" db="EMBL/GenBank/DDBJ databases">
        <title>Prevalence and characterization of methicillin-resistant Macrococcus spp. in food producing animals and meat in Switzerland in 2019.</title>
        <authorList>
            <person name="Keller J.E."/>
            <person name="Schwendener S."/>
            <person name="Neuenschwander J."/>
            <person name="Overesch G."/>
            <person name="Perreten V."/>
        </authorList>
    </citation>
    <scope>NUCLEOTIDE SEQUENCE</scope>
    <source>
        <strain evidence="1">19Msa1099</strain>
        <plasmid evidence="1">p19Msa1099-2</plasmid>
    </source>
</reference>
<dbReference type="Gene3D" id="2.40.50.480">
    <property type="match status" value="1"/>
</dbReference>
<dbReference type="InterPro" id="IPR036166">
    <property type="entry name" value="YxeA-like_sf"/>
</dbReference>
<name>A0AAT9P9T5_9STAP</name>
<protein>
    <submittedName>
        <fullName evidence="1">YxeA family protein</fullName>
    </submittedName>
</protein>
<dbReference type="PANTHER" id="PTHR36433:SF2">
    <property type="entry name" value="YXEA FAMILY PROTEIN"/>
    <property type="match status" value="1"/>
</dbReference>
<dbReference type="PANTHER" id="PTHR36433">
    <property type="entry name" value="HYPOTHETICAL CYTOSOLIC PROTEIN"/>
    <property type="match status" value="1"/>
</dbReference>
<sequence>MKKILFSVVIITTLILAFLFISQGHNERIDKYNPLIKEQIGYGKVEKGGQIYEDIKIYDKSGREHILSFKGFDPTKEYVKVVFKNDFVYELKYIDKENIPQKIKKRLK</sequence>
<dbReference type="InterPro" id="IPR006542">
    <property type="entry name" value="DUF1093"/>
</dbReference>
<accession>A0AAT9P9T5</accession>
<geneLocation type="plasmid" evidence="1">
    <name>p19Msa1099-2</name>
</geneLocation>